<dbReference type="Gene3D" id="3.90.550.10">
    <property type="entry name" value="Spore Coat Polysaccharide Biosynthesis Protein SpsA, Chain A"/>
    <property type="match status" value="1"/>
</dbReference>
<dbReference type="InterPro" id="IPR001173">
    <property type="entry name" value="Glyco_trans_2-like"/>
</dbReference>
<dbReference type="SUPFAM" id="SSF53448">
    <property type="entry name" value="Nucleotide-diphospho-sugar transferases"/>
    <property type="match status" value="1"/>
</dbReference>
<dbReference type="PANTHER" id="PTHR43685">
    <property type="entry name" value="GLYCOSYLTRANSFERASE"/>
    <property type="match status" value="1"/>
</dbReference>
<dbReference type="HOGENOM" id="CLU_057335_0_0_12"/>
<proteinExistence type="predicted"/>
<sequence>MKNEIVPRYSIILPVKNVRPYIESAVSSVLSQNYSDYELIISDNQSDDGTTEYVDTINHKNVKIFHVPRPFTIAEHFDWAQSHAVGTWQMYLGGDDAIQPYFFTLADKLTAIAESKKIYAISSRRGYYFWNGCQEQHGDVCVSYFAEDKYKILSAKKEMYKALCGKLPCGYFDLPQMYTTSLFHKSMIDEIRQKRKGFFLHSYTIQDATLAAISILFSEKILRSEIPLGWVGTSPKTAFREETWSNNFKLRPESGDFTIKSLELYLLDSLLTIMEAIPSLKVEKLFSSFFKVKMFSSILANIKYAKEPNKYDALLKVIKVNNCNITVVKLYSKISVIYIKILNFIRCILFFPWRCARYILKRIPFTKKYFITKASIKSDINLCVSWNDDPNMTMQKASRMVMDLINKNINFEDLKM</sequence>
<dbReference type="CDD" id="cd00761">
    <property type="entry name" value="Glyco_tranf_GTA_type"/>
    <property type="match status" value="1"/>
</dbReference>
<evidence type="ECO:0000259" key="1">
    <source>
        <dbReference type="Pfam" id="PF00535"/>
    </source>
</evidence>
<dbReference type="OrthoDB" id="305760at2"/>
<evidence type="ECO:0000313" key="2">
    <source>
        <dbReference type="EMBL" id="EMB21830.1"/>
    </source>
</evidence>
<gene>
    <name evidence="2" type="ORF">HMPREF9733_02167</name>
</gene>
<dbReference type="Pfam" id="PF00535">
    <property type="entry name" value="Glycos_transf_2"/>
    <property type="match status" value="1"/>
</dbReference>
<protein>
    <recommendedName>
        <fullName evidence="1">Glycosyltransferase 2-like domain-containing protein</fullName>
    </recommendedName>
</protein>
<organism evidence="2 3">
    <name type="scientific">Treponema denticola SP33</name>
    <dbReference type="NCBI Taxonomy" id="999437"/>
    <lineage>
        <taxon>Bacteria</taxon>
        <taxon>Pseudomonadati</taxon>
        <taxon>Spirochaetota</taxon>
        <taxon>Spirochaetia</taxon>
        <taxon>Spirochaetales</taxon>
        <taxon>Treponemataceae</taxon>
        <taxon>Treponema</taxon>
    </lineage>
</organism>
<dbReference type="RefSeq" id="WP_010697218.1">
    <property type="nucleotide sequence ID" value="NZ_KB442454.1"/>
</dbReference>
<dbReference type="Proteomes" id="UP000016183">
    <property type="component" value="Unassembled WGS sequence"/>
</dbReference>
<dbReference type="PANTHER" id="PTHR43685:SF2">
    <property type="entry name" value="GLYCOSYLTRANSFERASE 2-LIKE DOMAIN-CONTAINING PROTEIN"/>
    <property type="match status" value="1"/>
</dbReference>
<dbReference type="PATRIC" id="fig|999437.3.peg.2235"/>
<evidence type="ECO:0000313" key="3">
    <source>
        <dbReference type="Proteomes" id="UP000016183"/>
    </source>
</evidence>
<dbReference type="AlphaFoldDB" id="M2AXK6"/>
<dbReference type="EMBL" id="AGDZ01000028">
    <property type="protein sequence ID" value="EMB21830.1"/>
    <property type="molecule type" value="Genomic_DNA"/>
</dbReference>
<accession>M2AXK6</accession>
<dbReference type="InterPro" id="IPR050834">
    <property type="entry name" value="Glycosyltransf_2"/>
</dbReference>
<dbReference type="InterPro" id="IPR029044">
    <property type="entry name" value="Nucleotide-diphossugar_trans"/>
</dbReference>
<comment type="caution">
    <text evidence="2">The sequence shown here is derived from an EMBL/GenBank/DDBJ whole genome shotgun (WGS) entry which is preliminary data.</text>
</comment>
<feature type="domain" description="Glycosyltransferase 2-like" evidence="1">
    <location>
        <begin position="10"/>
        <end position="103"/>
    </location>
</feature>
<reference evidence="2 3" key="1">
    <citation type="submission" date="2012-01" db="EMBL/GenBank/DDBJ databases">
        <title>The Genome Sequence of Treponema denticola SP33.</title>
        <authorList>
            <consortium name="The Broad Institute Genome Sequencing Platform"/>
            <person name="Earl A."/>
            <person name="Ward D."/>
            <person name="Feldgarden M."/>
            <person name="Gevers D."/>
            <person name="Blanton J.M."/>
            <person name="Fenno C.J."/>
            <person name="Baranova O.V."/>
            <person name="Mathney J."/>
            <person name="Dewhirst F.E."/>
            <person name="Izard J."/>
            <person name="Young S.K."/>
            <person name="Zeng Q."/>
            <person name="Gargeya S."/>
            <person name="Fitzgerald M."/>
            <person name="Haas B."/>
            <person name="Abouelleil A."/>
            <person name="Alvarado L."/>
            <person name="Arachchi H.M."/>
            <person name="Berlin A."/>
            <person name="Chapman S.B."/>
            <person name="Gearin G."/>
            <person name="Goldberg J."/>
            <person name="Griggs A."/>
            <person name="Gujja S."/>
            <person name="Hansen M."/>
            <person name="Heiman D."/>
            <person name="Howarth C."/>
            <person name="Larimer J."/>
            <person name="Lui A."/>
            <person name="MacDonald P.J.P."/>
            <person name="McCowen C."/>
            <person name="Montmayeur A."/>
            <person name="Murphy C."/>
            <person name="Neiman D."/>
            <person name="Pearson M."/>
            <person name="Priest M."/>
            <person name="Roberts A."/>
            <person name="Saif S."/>
            <person name="Shea T."/>
            <person name="Sisk P."/>
            <person name="Stolte C."/>
            <person name="Sykes S."/>
            <person name="Wortman J."/>
            <person name="Nusbaum C."/>
            <person name="Birren B."/>
        </authorList>
    </citation>
    <scope>NUCLEOTIDE SEQUENCE [LARGE SCALE GENOMIC DNA]</scope>
    <source>
        <strain evidence="2 3">SP33</strain>
    </source>
</reference>
<name>M2AXK6_TREDN</name>